<reference evidence="5 6" key="1">
    <citation type="journal article" date="2018" name="Sci. Rep.">
        <title>Raphidocelis subcapitata (=Pseudokirchneriella subcapitata) provides an insight into genome evolution and environmental adaptations in the Sphaeropleales.</title>
        <authorList>
            <person name="Suzuki S."/>
            <person name="Yamaguchi H."/>
            <person name="Nakajima N."/>
            <person name="Kawachi M."/>
        </authorList>
    </citation>
    <scope>NUCLEOTIDE SEQUENCE [LARGE SCALE GENOMIC DNA]</scope>
    <source>
        <strain evidence="5 6">NIES-35</strain>
    </source>
</reference>
<dbReference type="PROSITE" id="PS01031">
    <property type="entry name" value="SHSP"/>
    <property type="match status" value="1"/>
</dbReference>
<evidence type="ECO:0000313" key="5">
    <source>
        <dbReference type="EMBL" id="GBF95932.1"/>
    </source>
</evidence>
<dbReference type="AlphaFoldDB" id="A0A2V0PAF7"/>
<dbReference type="InterPro" id="IPR008978">
    <property type="entry name" value="HSP20-like_chaperone"/>
</dbReference>
<dbReference type="PANTHER" id="PTHR11527">
    <property type="entry name" value="HEAT-SHOCK PROTEIN 20 FAMILY MEMBER"/>
    <property type="match status" value="1"/>
</dbReference>
<dbReference type="InterPro" id="IPR031107">
    <property type="entry name" value="Small_HSP"/>
</dbReference>
<comment type="caution">
    <text evidence="5">The sequence shown here is derived from an EMBL/GenBank/DDBJ whole genome shotgun (WGS) entry which is preliminary data.</text>
</comment>
<dbReference type="Proteomes" id="UP000247498">
    <property type="component" value="Unassembled WGS sequence"/>
</dbReference>
<keyword evidence="1" id="KW-0346">Stress response</keyword>
<dbReference type="SUPFAM" id="SSF49764">
    <property type="entry name" value="HSP20-like chaperones"/>
    <property type="match status" value="1"/>
</dbReference>
<keyword evidence="6" id="KW-1185">Reference proteome</keyword>
<gene>
    <name evidence="5" type="ORF">Rsub_08055</name>
</gene>
<evidence type="ECO:0000256" key="1">
    <source>
        <dbReference type="ARBA" id="ARBA00023016"/>
    </source>
</evidence>
<feature type="domain" description="SHSP" evidence="4">
    <location>
        <begin position="38"/>
        <end position="147"/>
    </location>
</feature>
<dbReference type="InParanoid" id="A0A2V0PAF7"/>
<dbReference type="InterPro" id="IPR002068">
    <property type="entry name" value="A-crystallin/Hsp20_dom"/>
</dbReference>
<protein>
    <recommendedName>
        <fullName evidence="4">SHSP domain-containing protein</fullName>
    </recommendedName>
</protein>
<comment type="similarity">
    <text evidence="2 3">Belongs to the small heat shock protein (HSP20) family.</text>
</comment>
<evidence type="ECO:0000259" key="4">
    <source>
        <dbReference type="PROSITE" id="PS01031"/>
    </source>
</evidence>
<dbReference type="EMBL" id="BDRX01000072">
    <property type="protein sequence ID" value="GBF95932.1"/>
    <property type="molecule type" value="Genomic_DNA"/>
</dbReference>
<dbReference type="OrthoDB" id="5511210at2759"/>
<sequence length="255" mass="25531">MAPCRGCNTTAPVLADAASAGLWPRGAPFGLPTLFQALAPFPLPAPMNVTETRGAYIVSMDLPGVTPGDVSVNVWRRMVTVRGRRAAAAGGAAGADAFERQFRLPANADEEAISAELENGVLTVTAPKKLVGVAAAVAERLIPVSARGAAAAAAPRKADAPAAEAAAAEAPAAEAAEADANAEAEAGGFEVVAAEPEADAEAAAPAAAAAAEEPAPAADPEFDLAKAFEAMARAVRTGDVKISQAGDSMTFSFKK</sequence>
<dbReference type="Gene3D" id="2.60.40.790">
    <property type="match status" value="1"/>
</dbReference>
<organism evidence="5 6">
    <name type="scientific">Raphidocelis subcapitata</name>
    <dbReference type="NCBI Taxonomy" id="307507"/>
    <lineage>
        <taxon>Eukaryota</taxon>
        <taxon>Viridiplantae</taxon>
        <taxon>Chlorophyta</taxon>
        <taxon>core chlorophytes</taxon>
        <taxon>Chlorophyceae</taxon>
        <taxon>CS clade</taxon>
        <taxon>Sphaeropleales</taxon>
        <taxon>Selenastraceae</taxon>
        <taxon>Raphidocelis</taxon>
    </lineage>
</organism>
<accession>A0A2V0PAF7</accession>
<dbReference type="STRING" id="307507.A0A2V0PAF7"/>
<dbReference type="Pfam" id="PF00011">
    <property type="entry name" value="HSP20"/>
    <property type="match status" value="1"/>
</dbReference>
<evidence type="ECO:0000256" key="2">
    <source>
        <dbReference type="PROSITE-ProRule" id="PRU00285"/>
    </source>
</evidence>
<dbReference type="CDD" id="cd06464">
    <property type="entry name" value="ACD_sHsps-like"/>
    <property type="match status" value="1"/>
</dbReference>
<proteinExistence type="inferred from homology"/>
<name>A0A2V0PAF7_9CHLO</name>
<evidence type="ECO:0000256" key="3">
    <source>
        <dbReference type="RuleBase" id="RU003616"/>
    </source>
</evidence>
<evidence type="ECO:0000313" key="6">
    <source>
        <dbReference type="Proteomes" id="UP000247498"/>
    </source>
</evidence>